<protein>
    <submittedName>
        <fullName evidence="2">Uncharacterized protein</fullName>
    </submittedName>
</protein>
<evidence type="ECO:0000313" key="3">
    <source>
        <dbReference type="Proteomes" id="UP001161757"/>
    </source>
</evidence>
<organism evidence="2 3">
    <name type="scientific">Exophiala dermatitidis</name>
    <name type="common">Black yeast-like fungus</name>
    <name type="synonym">Wangiella dermatitidis</name>
    <dbReference type="NCBI Taxonomy" id="5970"/>
    <lineage>
        <taxon>Eukaryota</taxon>
        <taxon>Fungi</taxon>
        <taxon>Dikarya</taxon>
        <taxon>Ascomycota</taxon>
        <taxon>Pezizomycotina</taxon>
        <taxon>Eurotiomycetes</taxon>
        <taxon>Chaetothyriomycetidae</taxon>
        <taxon>Chaetothyriales</taxon>
        <taxon>Herpotrichiellaceae</taxon>
        <taxon>Exophiala</taxon>
    </lineage>
</organism>
<dbReference type="AlphaFoldDB" id="A0AAN6EQB6"/>
<gene>
    <name evidence="2" type="ORF">HRR80_006602</name>
</gene>
<reference evidence="2" key="1">
    <citation type="submission" date="2023-01" db="EMBL/GenBank/DDBJ databases">
        <title>Exophiala dermititidis isolated from Cystic Fibrosis Patient.</title>
        <authorList>
            <person name="Kurbessoian T."/>
            <person name="Crocker A."/>
            <person name="Murante D."/>
            <person name="Hogan D.A."/>
            <person name="Stajich J.E."/>
        </authorList>
    </citation>
    <scope>NUCLEOTIDE SEQUENCE</scope>
    <source>
        <strain evidence="2">Ex8</strain>
    </source>
</reference>
<evidence type="ECO:0000256" key="1">
    <source>
        <dbReference type="SAM" id="MobiDB-lite"/>
    </source>
</evidence>
<dbReference type="EMBL" id="JAJGCB010000014">
    <property type="protein sequence ID" value="KAJ8989363.1"/>
    <property type="molecule type" value="Genomic_DNA"/>
</dbReference>
<feature type="region of interest" description="Disordered" evidence="1">
    <location>
        <begin position="180"/>
        <end position="199"/>
    </location>
</feature>
<name>A0AAN6EQB6_EXODE</name>
<proteinExistence type="predicted"/>
<dbReference type="Proteomes" id="UP001161757">
    <property type="component" value="Unassembled WGS sequence"/>
</dbReference>
<comment type="caution">
    <text evidence="2">The sequence shown here is derived from an EMBL/GenBank/DDBJ whole genome shotgun (WGS) entry which is preliminary data.</text>
</comment>
<accession>A0AAN6EQB6</accession>
<sequence length="443" mass="49891">MIDNRCANPELQFDVDHMILEYSLHQAIRTHFDLLSLTTGPAPSVNWNATIRKSITDALRVLSIFDSFFRLFKSTHPSHRPGPEFAFNLDVLEFLVLVASRRCLYDRHYLADSMCEGLRRETAQHLTHRRRWLTARERQARRQGKQAASSDAKADLPWDVARDVESQIYEAWDSVQAALDPESHAPPSPSRLSRSIMPPSAGQPHPLLFDLIPRFMLISAQVAAVLGQNTNEKWMDLVGQFMLQASIESLRIRLGTAHHHPLPRLQECFAWGYLDLRDFSSLGPSSDADDPVEELGPNYGFINDLFCVGETSDADADADPSTEVAQWTQIRLKWMSEFTMPAHASVLSINCRLDRLGKKYPLDKFEEDVVSFLSGAWVHACQDEAFGKPVLVQIEEGHLRGLGVDAAEFDEFMIRVGLKKDCRPVDVEVVRQAVELNVASTGG</sequence>
<evidence type="ECO:0000313" key="2">
    <source>
        <dbReference type="EMBL" id="KAJ8989363.1"/>
    </source>
</evidence>